<keyword evidence="3" id="KW-0804">Transcription</keyword>
<dbReference type="PROSITE" id="PS50995">
    <property type="entry name" value="HTH_MARR_2"/>
    <property type="match status" value="1"/>
</dbReference>
<dbReference type="EMBL" id="JADNYM010000025">
    <property type="protein sequence ID" value="MBG0741087.1"/>
    <property type="molecule type" value="Genomic_DNA"/>
</dbReference>
<feature type="region of interest" description="Disordered" evidence="4">
    <location>
        <begin position="156"/>
        <end position="186"/>
    </location>
</feature>
<comment type="caution">
    <text evidence="6">The sequence shown here is derived from an EMBL/GenBank/DDBJ whole genome shotgun (WGS) entry which is preliminary data.</text>
</comment>
<dbReference type="RefSeq" id="WP_196398024.1">
    <property type="nucleotide sequence ID" value="NZ_JADNYM010000025.1"/>
</dbReference>
<evidence type="ECO:0000256" key="1">
    <source>
        <dbReference type="ARBA" id="ARBA00023015"/>
    </source>
</evidence>
<dbReference type="PROSITE" id="PS01117">
    <property type="entry name" value="HTH_MARR_1"/>
    <property type="match status" value="1"/>
</dbReference>
<dbReference type="PANTHER" id="PTHR42756">
    <property type="entry name" value="TRANSCRIPTIONAL REGULATOR, MARR"/>
    <property type="match status" value="1"/>
</dbReference>
<organism evidence="6 7">
    <name type="scientific">Arthrobacter terrae</name>
    <dbReference type="NCBI Taxonomy" id="2935737"/>
    <lineage>
        <taxon>Bacteria</taxon>
        <taxon>Bacillati</taxon>
        <taxon>Actinomycetota</taxon>
        <taxon>Actinomycetes</taxon>
        <taxon>Micrococcales</taxon>
        <taxon>Micrococcaceae</taxon>
        <taxon>Arthrobacter</taxon>
    </lineage>
</organism>
<dbReference type="Gene3D" id="1.10.10.10">
    <property type="entry name" value="Winged helix-like DNA-binding domain superfamily/Winged helix DNA-binding domain"/>
    <property type="match status" value="1"/>
</dbReference>
<dbReference type="GO" id="GO:0003677">
    <property type="term" value="F:DNA binding"/>
    <property type="evidence" value="ECO:0007669"/>
    <property type="project" value="UniProtKB-KW"/>
</dbReference>
<keyword evidence="1" id="KW-0805">Transcription regulation</keyword>
<dbReference type="InterPro" id="IPR036390">
    <property type="entry name" value="WH_DNA-bd_sf"/>
</dbReference>
<evidence type="ECO:0000313" key="6">
    <source>
        <dbReference type="EMBL" id="MBG0741087.1"/>
    </source>
</evidence>
<dbReference type="SMART" id="SM00347">
    <property type="entry name" value="HTH_MARR"/>
    <property type="match status" value="1"/>
</dbReference>
<reference evidence="6 7" key="1">
    <citation type="submission" date="2020-11" db="EMBL/GenBank/DDBJ databases">
        <title>Arthrobacter antarcticus sp. nov., isolated from Antarctic Soil.</title>
        <authorList>
            <person name="Li J."/>
        </authorList>
    </citation>
    <scope>NUCLEOTIDE SEQUENCE [LARGE SCALE GENOMIC DNA]</scope>
    <source>
        <strain evidence="6 7">Z1-20</strain>
    </source>
</reference>
<accession>A0A931GBU2</accession>
<dbReference type="AlphaFoldDB" id="A0A931GBU2"/>
<sequence length="186" mass="19934">MRAGPERTPAKVPPGPATERATELDSWPTTRLLITAGRHVEYLGNQILAPLNLTMSSFTALISLNTAGPLSQSALAGSLRIRAQTVGKILQGMENEGFITRNRGVSDRRSTKVALTDTGRQALQNAQKAVNDLSLENTDGSAELRLLLKDLITDIPATDTNPRSNPGHVDPGSEPGQRNECAFPDI</sequence>
<dbReference type="Pfam" id="PF01047">
    <property type="entry name" value="MarR"/>
    <property type="match status" value="1"/>
</dbReference>
<dbReference type="PANTHER" id="PTHR42756:SF1">
    <property type="entry name" value="TRANSCRIPTIONAL REPRESSOR OF EMRAB OPERON"/>
    <property type="match status" value="1"/>
</dbReference>
<keyword evidence="7" id="KW-1185">Reference proteome</keyword>
<dbReference type="InterPro" id="IPR023187">
    <property type="entry name" value="Tscrpt_reg_MarR-type_CS"/>
</dbReference>
<evidence type="ECO:0000256" key="3">
    <source>
        <dbReference type="ARBA" id="ARBA00023163"/>
    </source>
</evidence>
<name>A0A931GBU2_9MICC</name>
<dbReference type="GO" id="GO:0003700">
    <property type="term" value="F:DNA-binding transcription factor activity"/>
    <property type="evidence" value="ECO:0007669"/>
    <property type="project" value="InterPro"/>
</dbReference>
<dbReference type="SUPFAM" id="SSF46785">
    <property type="entry name" value="Winged helix' DNA-binding domain"/>
    <property type="match status" value="1"/>
</dbReference>
<protein>
    <submittedName>
        <fullName evidence="6">MarR family transcriptional regulator</fullName>
    </submittedName>
</protein>
<feature type="region of interest" description="Disordered" evidence="4">
    <location>
        <begin position="1"/>
        <end position="24"/>
    </location>
</feature>
<evidence type="ECO:0000259" key="5">
    <source>
        <dbReference type="PROSITE" id="PS50995"/>
    </source>
</evidence>
<proteinExistence type="predicted"/>
<dbReference type="InterPro" id="IPR036388">
    <property type="entry name" value="WH-like_DNA-bd_sf"/>
</dbReference>
<evidence type="ECO:0000256" key="4">
    <source>
        <dbReference type="SAM" id="MobiDB-lite"/>
    </source>
</evidence>
<gene>
    <name evidence="6" type="ORF">IV500_17070</name>
</gene>
<dbReference type="PRINTS" id="PR00598">
    <property type="entry name" value="HTHMARR"/>
</dbReference>
<feature type="domain" description="HTH marR-type" evidence="5">
    <location>
        <begin position="26"/>
        <end position="153"/>
    </location>
</feature>
<keyword evidence="2" id="KW-0238">DNA-binding</keyword>
<evidence type="ECO:0000256" key="2">
    <source>
        <dbReference type="ARBA" id="ARBA00023125"/>
    </source>
</evidence>
<dbReference type="InterPro" id="IPR000835">
    <property type="entry name" value="HTH_MarR-typ"/>
</dbReference>
<dbReference type="Proteomes" id="UP000655366">
    <property type="component" value="Unassembled WGS sequence"/>
</dbReference>
<evidence type="ECO:0000313" key="7">
    <source>
        <dbReference type="Proteomes" id="UP000655366"/>
    </source>
</evidence>